<dbReference type="EMBL" id="LT629690">
    <property type="protein sequence ID" value="SDF96272.1"/>
    <property type="molecule type" value="Genomic_DNA"/>
</dbReference>
<dbReference type="Gene3D" id="2.60.40.1180">
    <property type="entry name" value="Golgi alpha-mannosidase II"/>
    <property type="match status" value="1"/>
</dbReference>
<evidence type="ECO:0000313" key="1">
    <source>
        <dbReference type="EMBL" id="SDF96272.1"/>
    </source>
</evidence>
<keyword evidence="2" id="KW-1185">Reference proteome</keyword>
<evidence type="ECO:0008006" key="3">
    <source>
        <dbReference type="Google" id="ProtNLM"/>
    </source>
</evidence>
<dbReference type="InterPro" id="IPR013780">
    <property type="entry name" value="Glyco_hydro_b"/>
</dbReference>
<dbReference type="Proteomes" id="UP000182427">
    <property type="component" value="Chromosome I"/>
</dbReference>
<dbReference type="SUPFAM" id="SSF51445">
    <property type="entry name" value="(Trans)glycosidases"/>
    <property type="match status" value="1"/>
</dbReference>
<dbReference type="InterPro" id="IPR017853">
    <property type="entry name" value="GH"/>
</dbReference>
<accession>A0A1G7QCN2</accession>
<protein>
    <recommendedName>
        <fullName evidence="3">Glycosyl hydrolase family 79, N-terminal domain</fullName>
    </recommendedName>
</protein>
<proteinExistence type="predicted"/>
<dbReference type="RefSeq" id="WP_083346569.1">
    <property type="nucleotide sequence ID" value="NZ_LT629690.1"/>
</dbReference>
<dbReference type="OrthoDB" id="5166947at2"/>
<name>A0A1G7QCN2_9BACT</name>
<sequence length="514" mass="55427">MRLFSRRDFVLTGSATAASLPILLHAQTPDAIPTATLKVGTEAGAKVPSDFIGLSYESMQLEDPTFFSPENISLVQQFRNIASKGVLRLGGNTSEFGWWKATDAATAPARTESSWKAEGEPTAATVFAITPKAVDNLDGFLKATGWNCIYGLNLGYGTPEVDVAEATYVMKRLGPRLQYFQLGNEVDQFKGHLRDPQTWNVETYLEDWLKIARAVQKALPEAKFGMPDVAADVTWLTQIADRWASIEDKPNVVTLSHHYYWSGPPSNPDATIENLLKPDVKVAEDAAAAKAAATKIGPSVTYRMTEGNTVYRGGKPGLSDVFAAALWSAEYLFQLMLDGYCGVNLHGGSGHAQAVSVGGVFHGEALMKDPTVPHPKPFYTPIANEGTLAGAGTDGKLNNKFLLEPVGYGMKFAAAFQGVTMLPVTLDAGKINITAYAGKRTDGKTIVAILNKEATTPVRITAPYFDTIQILIAPALDAHEAHVNTVVSETSSRRTTEGQVFTLPPHMATLIVLH</sequence>
<evidence type="ECO:0000313" key="2">
    <source>
        <dbReference type="Proteomes" id="UP000182427"/>
    </source>
</evidence>
<reference evidence="1 2" key="1">
    <citation type="submission" date="2016-10" db="EMBL/GenBank/DDBJ databases">
        <authorList>
            <person name="de Groot N.N."/>
        </authorList>
    </citation>
    <scope>NUCLEOTIDE SEQUENCE [LARGE SCALE GENOMIC DNA]</scope>
    <source>
        <strain evidence="1 2">GAS232</strain>
    </source>
</reference>
<gene>
    <name evidence="1" type="ORF">SAMN05444167_3833</name>
</gene>
<dbReference type="PANTHER" id="PTHR36183">
    <property type="entry name" value="BETA-GLUCURONIDASE"/>
    <property type="match status" value="1"/>
</dbReference>
<organism evidence="1 2">
    <name type="scientific">Terriglobus roseus</name>
    <dbReference type="NCBI Taxonomy" id="392734"/>
    <lineage>
        <taxon>Bacteria</taxon>
        <taxon>Pseudomonadati</taxon>
        <taxon>Acidobacteriota</taxon>
        <taxon>Terriglobia</taxon>
        <taxon>Terriglobales</taxon>
        <taxon>Acidobacteriaceae</taxon>
        <taxon>Terriglobus</taxon>
    </lineage>
</organism>
<dbReference type="AlphaFoldDB" id="A0A1G7QCN2"/>
<dbReference type="InterPro" id="IPR052974">
    <property type="entry name" value="GH79_Enzymes"/>
</dbReference>
<dbReference type="Gene3D" id="3.20.20.80">
    <property type="entry name" value="Glycosidases"/>
    <property type="match status" value="1"/>
</dbReference>
<dbReference type="PANTHER" id="PTHR36183:SF2">
    <property type="entry name" value="BETA-GLUCURONIDASE C-TERMINAL DOMAIN-CONTAINING PROTEIN"/>
    <property type="match status" value="1"/>
</dbReference>